<feature type="domain" description="Glycosyl transferase family 1" evidence="1">
    <location>
        <begin position="204"/>
        <end position="352"/>
    </location>
</feature>
<dbReference type="OrthoDB" id="9795068at2"/>
<dbReference type="PANTHER" id="PTHR12526:SF630">
    <property type="entry name" value="GLYCOSYLTRANSFERASE"/>
    <property type="match status" value="1"/>
</dbReference>
<organism evidence="2 3">
    <name type="scientific">Flavobacterium beibuense</name>
    <dbReference type="NCBI Taxonomy" id="657326"/>
    <lineage>
        <taxon>Bacteria</taxon>
        <taxon>Pseudomonadati</taxon>
        <taxon>Bacteroidota</taxon>
        <taxon>Flavobacteriia</taxon>
        <taxon>Flavobacteriales</taxon>
        <taxon>Flavobacteriaceae</taxon>
        <taxon>Flavobacterium</taxon>
    </lineage>
</organism>
<comment type="caution">
    <text evidence="2">The sequence shown here is derived from an EMBL/GenBank/DDBJ whole genome shotgun (WGS) entry which is preliminary data.</text>
</comment>
<dbReference type="PANTHER" id="PTHR12526">
    <property type="entry name" value="GLYCOSYLTRANSFERASE"/>
    <property type="match status" value="1"/>
</dbReference>
<dbReference type="GO" id="GO:0016757">
    <property type="term" value="F:glycosyltransferase activity"/>
    <property type="evidence" value="ECO:0007669"/>
    <property type="project" value="InterPro"/>
</dbReference>
<evidence type="ECO:0000313" key="2">
    <source>
        <dbReference type="EMBL" id="RYJ45591.1"/>
    </source>
</evidence>
<evidence type="ECO:0000259" key="1">
    <source>
        <dbReference type="Pfam" id="PF00534"/>
    </source>
</evidence>
<proteinExistence type="predicted"/>
<protein>
    <submittedName>
        <fullName evidence="2">Glycosyl transferase, group 1</fullName>
    </submittedName>
</protein>
<dbReference type="Proteomes" id="UP000289775">
    <property type="component" value="Unassembled WGS sequence"/>
</dbReference>
<sequence length="392" mass="44985">MKITIVTDHRFFRKGHSVYDDYVFNYDFFKTYLKVFDEIQVVARVKNVQSINPNWSVSNGDNVSFIDIPDIHGFKWLFFSSKYFKLKKAEILSTDCFCFRVPSHAAWIVYKLNSNKKAYMFESIGDPEDAMASSDDGMIKRSIFKIVGRLLKRRKQKITLHSNLGSYVSINHLQHKYPVKRDVLTESISSIRLDKSNFLTNPKQFGSKTIKIVHVGSFISLKNQKDLIQCVHKLSKVFDVRLDLIGDGILKNHCFTLAQQLNISEIVTFHGQVTGFNKIKAILDDSTFFVLPSSNEGMPRALIEAMARGLICFGSSVGGIAELLSKEFTFTPGNIDEMYSLIYNFIEKTPKADYLLISKENVKKVDRFELGILESKRIKLMKELKKITYEKS</sequence>
<dbReference type="InterPro" id="IPR001296">
    <property type="entry name" value="Glyco_trans_1"/>
</dbReference>
<keyword evidence="2" id="KW-0808">Transferase</keyword>
<reference evidence="2 3" key="1">
    <citation type="submission" date="2014-12" db="EMBL/GenBank/DDBJ databases">
        <title>Genome sequence of Flavobacterium beibuense RSKm HC5.</title>
        <authorList>
            <person name="Kim J.F."/>
            <person name="Song J.Y."/>
            <person name="Kwak M.-J."/>
            <person name="Lee S.-W."/>
        </authorList>
    </citation>
    <scope>NUCLEOTIDE SEQUENCE [LARGE SCALE GENOMIC DNA]</scope>
    <source>
        <strain evidence="2 3">RSKm HC5</strain>
    </source>
</reference>
<dbReference type="EMBL" id="JUIW01000001">
    <property type="protein sequence ID" value="RYJ45591.1"/>
    <property type="molecule type" value="Genomic_DNA"/>
</dbReference>
<dbReference type="Pfam" id="PF00534">
    <property type="entry name" value="Glycos_transf_1"/>
    <property type="match status" value="1"/>
</dbReference>
<dbReference type="Gene3D" id="3.40.50.2000">
    <property type="entry name" value="Glycogen Phosphorylase B"/>
    <property type="match status" value="2"/>
</dbReference>
<accession>A0A444WIA5</accession>
<gene>
    <name evidence="2" type="ORF">NU09_0183</name>
</gene>
<keyword evidence="3" id="KW-1185">Reference proteome</keyword>
<name>A0A444WIA5_9FLAO</name>
<dbReference type="RefSeq" id="WP_129749365.1">
    <property type="nucleotide sequence ID" value="NZ_JUIW01000001.1"/>
</dbReference>
<evidence type="ECO:0000313" key="3">
    <source>
        <dbReference type="Proteomes" id="UP000289775"/>
    </source>
</evidence>
<dbReference type="AlphaFoldDB" id="A0A444WIA5"/>
<dbReference type="SUPFAM" id="SSF53756">
    <property type="entry name" value="UDP-Glycosyltransferase/glycogen phosphorylase"/>
    <property type="match status" value="1"/>
</dbReference>